<gene>
    <name evidence="2" type="ORF">CVM52_09800</name>
</gene>
<evidence type="ECO:0000313" key="2">
    <source>
        <dbReference type="EMBL" id="PJE36860.1"/>
    </source>
</evidence>
<dbReference type="Pfam" id="PF20409">
    <property type="entry name" value="SnoaL_5"/>
    <property type="match status" value="1"/>
</dbReference>
<sequence>MTLKDIAGELVAGCRENRAKENLPKLYAKDAVSVEAQDMDGSGRETTGVDAIRGKHEWWESNMEVTGGTISDPMLHGDDRFAVIFEMQGKEKATGKSFDMKEVAVYHVADGKIVREEFFYAT</sequence>
<dbReference type="SUPFAM" id="SSF54427">
    <property type="entry name" value="NTF2-like"/>
    <property type="match status" value="1"/>
</dbReference>
<dbReference type="InterPro" id="IPR032710">
    <property type="entry name" value="NTF2-like_dom_sf"/>
</dbReference>
<dbReference type="InterPro" id="IPR046860">
    <property type="entry name" value="SnoaL_5"/>
</dbReference>
<feature type="domain" description="SnoaL-like" evidence="1">
    <location>
        <begin position="1"/>
        <end position="120"/>
    </location>
</feature>
<dbReference type="Proteomes" id="UP000231553">
    <property type="component" value="Unassembled WGS sequence"/>
</dbReference>
<reference evidence="2 3" key="1">
    <citation type="journal article" date="2018" name="Int. J. Syst. Evol. Microbiol.">
        <title>Pseudooceanicola lipolyticus sp. nov., a marine alphaproteobacterium, reclassification of Oceanicola flagellatus as Pseudooceanicola flagellatus comb. nov. and emended description of the genus Pseudooceanicola.</title>
        <authorList>
            <person name="Huang M.-M."/>
            <person name="Guo L.-L."/>
            <person name="Wu Y.-H."/>
            <person name="Lai Q.-L."/>
            <person name="Shao Z.-Z."/>
            <person name="Wang C.-S."/>
            <person name="Wu M."/>
            <person name="Xu X.-W."/>
        </authorList>
    </citation>
    <scope>NUCLEOTIDE SEQUENCE [LARGE SCALE GENOMIC DNA]</scope>
    <source>
        <strain evidence="2 3">157</strain>
    </source>
</reference>
<dbReference type="AlphaFoldDB" id="A0A2M8J241"/>
<keyword evidence="3" id="KW-1185">Reference proteome</keyword>
<dbReference type="RefSeq" id="WP_100162328.1">
    <property type="nucleotide sequence ID" value="NZ_PGTB01000028.1"/>
</dbReference>
<proteinExistence type="predicted"/>
<organism evidence="2 3">
    <name type="scientific">Pseudooceanicola lipolyticus</name>
    <dbReference type="NCBI Taxonomy" id="2029104"/>
    <lineage>
        <taxon>Bacteria</taxon>
        <taxon>Pseudomonadati</taxon>
        <taxon>Pseudomonadota</taxon>
        <taxon>Alphaproteobacteria</taxon>
        <taxon>Rhodobacterales</taxon>
        <taxon>Paracoccaceae</taxon>
        <taxon>Pseudooceanicola</taxon>
    </lineage>
</organism>
<dbReference type="EMBL" id="PGTB01000028">
    <property type="protein sequence ID" value="PJE36860.1"/>
    <property type="molecule type" value="Genomic_DNA"/>
</dbReference>
<dbReference type="Gene3D" id="3.10.450.50">
    <property type="match status" value="1"/>
</dbReference>
<protein>
    <recommendedName>
        <fullName evidence="1">SnoaL-like domain-containing protein</fullName>
    </recommendedName>
</protein>
<accession>A0A2M8J241</accession>
<evidence type="ECO:0000259" key="1">
    <source>
        <dbReference type="Pfam" id="PF20409"/>
    </source>
</evidence>
<dbReference type="OrthoDB" id="336094at2"/>
<evidence type="ECO:0000313" key="3">
    <source>
        <dbReference type="Proteomes" id="UP000231553"/>
    </source>
</evidence>
<comment type="caution">
    <text evidence="2">The sequence shown here is derived from an EMBL/GenBank/DDBJ whole genome shotgun (WGS) entry which is preliminary data.</text>
</comment>
<name>A0A2M8J241_9RHOB</name>